<organism evidence="2 3">
    <name type="scientific">Pendulispora albinea</name>
    <dbReference type="NCBI Taxonomy" id="2741071"/>
    <lineage>
        <taxon>Bacteria</taxon>
        <taxon>Pseudomonadati</taxon>
        <taxon>Myxococcota</taxon>
        <taxon>Myxococcia</taxon>
        <taxon>Myxococcales</taxon>
        <taxon>Sorangiineae</taxon>
        <taxon>Pendulisporaceae</taxon>
        <taxon>Pendulispora</taxon>
    </lineage>
</organism>
<keyword evidence="3" id="KW-1185">Reference proteome</keyword>
<accession>A0ABZ2LK91</accession>
<proteinExistence type="predicted"/>
<dbReference type="SUPFAM" id="SSF54427">
    <property type="entry name" value="NTF2-like"/>
    <property type="match status" value="1"/>
</dbReference>
<gene>
    <name evidence="2" type="ORF">LZC94_25210</name>
</gene>
<dbReference type="Gene3D" id="3.10.450.240">
    <property type="match status" value="1"/>
</dbReference>
<dbReference type="SMART" id="SM00978">
    <property type="entry name" value="Tim44"/>
    <property type="match status" value="1"/>
</dbReference>
<evidence type="ECO:0000259" key="1">
    <source>
        <dbReference type="SMART" id="SM00978"/>
    </source>
</evidence>
<dbReference type="Pfam" id="PF04280">
    <property type="entry name" value="Tim44"/>
    <property type="match status" value="1"/>
</dbReference>
<dbReference type="InterPro" id="IPR032710">
    <property type="entry name" value="NTF2-like_dom_sf"/>
</dbReference>
<sequence>MLPRAAAIQSSNLAWARPGGGQSFSSGGGGGGGAGGPLGGVGFGATDIGVESGPHLADPFLGRLLTEHSDVCMMATGALLLLVMWRSVVSWKWTPRRKTIAARREPRSWKALVEAPIAPIVHRSRRTAGVPRSRLAALRALDPDFSVALFEDFAYLLYAEMQRARAGDASPLRALAPFLTEDAAQQLLAGPKVAEVTGIVIGAMRITDFSGTSGAHVELELEFEASYSEVLDPEGSPAPARMESHVYAVDRLRLRRARTARSRRGERARKLDCPNCGAPLRSMRGTECAHCHEDVGGGRFDWMVIEFRTLTKKARAPLVAQNVENMGTVYPTVVDPEADARLLDLQRRDPRFEWGAFRARVTHVFQQLRIGWSNRDAARIRPYVSDNLFQSWAYWIDLHHRERCKNICKNAKIVRIDLANVLSDRTYDAITVRIFASAIDYTVSDDGRVLSGNPDRERPYSEYFTFLRGAVSDGGAGEESPCPHCGAPLAIGMVGNCTHCRTKVVAGEFDWVLSRIEQDGAYAG</sequence>
<dbReference type="Proteomes" id="UP001370348">
    <property type="component" value="Chromosome"/>
</dbReference>
<name>A0ABZ2LK91_9BACT</name>
<dbReference type="EMBL" id="CP089984">
    <property type="protein sequence ID" value="WXB11162.1"/>
    <property type="molecule type" value="Genomic_DNA"/>
</dbReference>
<evidence type="ECO:0000313" key="3">
    <source>
        <dbReference type="Proteomes" id="UP001370348"/>
    </source>
</evidence>
<dbReference type="RefSeq" id="WP_394820777.1">
    <property type="nucleotide sequence ID" value="NZ_CP089984.1"/>
</dbReference>
<feature type="domain" description="Tim44-like" evidence="1">
    <location>
        <begin position="338"/>
        <end position="518"/>
    </location>
</feature>
<evidence type="ECO:0000313" key="2">
    <source>
        <dbReference type="EMBL" id="WXB11162.1"/>
    </source>
</evidence>
<reference evidence="2 3" key="1">
    <citation type="submission" date="2021-12" db="EMBL/GenBank/DDBJ databases">
        <title>Discovery of the Pendulisporaceae a myxobacterial family with distinct sporulation behavior and unique specialized metabolism.</title>
        <authorList>
            <person name="Garcia R."/>
            <person name="Popoff A."/>
            <person name="Bader C.D."/>
            <person name="Loehr J."/>
            <person name="Walesch S."/>
            <person name="Walt C."/>
            <person name="Boldt J."/>
            <person name="Bunk B."/>
            <person name="Haeckl F.J.F.P.J."/>
            <person name="Gunesch A.P."/>
            <person name="Birkelbach J."/>
            <person name="Nuebel U."/>
            <person name="Pietschmann T."/>
            <person name="Bach T."/>
            <person name="Mueller R."/>
        </authorList>
    </citation>
    <scope>NUCLEOTIDE SEQUENCE [LARGE SCALE GENOMIC DNA]</scope>
    <source>
        <strain evidence="2 3">MSr11954</strain>
    </source>
</reference>
<protein>
    <submittedName>
        <fullName evidence="2">TIM44-like domain-containing protein</fullName>
    </submittedName>
</protein>
<dbReference type="InterPro" id="IPR007379">
    <property type="entry name" value="Tim44-like_dom"/>
</dbReference>